<sequence length="82" mass="8797">MIENGYQLGAATPRIGPSPTGTPASVWSLDTTTDTFGKHRVEDAHAVLGTAQHEKAARPLPPGPAVTDHHDNSHHQEREQPT</sequence>
<evidence type="ECO:0000313" key="2">
    <source>
        <dbReference type="EMBL" id="WUQ17105.1"/>
    </source>
</evidence>
<proteinExistence type="predicted"/>
<feature type="region of interest" description="Disordered" evidence="1">
    <location>
        <begin position="51"/>
        <end position="82"/>
    </location>
</feature>
<feature type="compositionally biased region" description="Basic and acidic residues" evidence="1">
    <location>
        <begin position="67"/>
        <end position="82"/>
    </location>
</feature>
<dbReference type="RefSeq" id="WP_328965334.1">
    <property type="nucleotide sequence ID" value="NZ_CP108090.1"/>
</dbReference>
<feature type="region of interest" description="Disordered" evidence="1">
    <location>
        <begin position="1"/>
        <end position="24"/>
    </location>
</feature>
<protein>
    <submittedName>
        <fullName evidence="2">Uncharacterized protein</fullName>
    </submittedName>
</protein>
<organism evidence="2 3">
    <name type="scientific">Streptomyces virginiae</name>
    <name type="common">Streptomyces cinnamonensis</name>
    <dbReference type="NCBI Taxonomy" id="1961"/>
    <lineage>
        <taxon>Bacteria</taxon>
        <taxon>Bacillati</taxon>
        <taxon>Actinomycetota</taxon>
        <taxon>Actinomycetes</taxon>
        <taxon>Kitasatosporales</taxon>
        <taxon>Streptomycetaceae</taxon>
        <taxon>Streptomyces</taxon>
    </lineage>
</organism>
<keyword evidence="3" id="KW-1185">Reference proteome</keyword>
<name>A0ABZ1TMN5_STRVG</name>
<accession>A0ABZ1TMN5</accession>
<evidence type="ECO:0000313" key="3">
    <source>
        <dbReference type="Proteomes" id="UP001432039"/>
    </source>
</evidence>
<gene>
    <name evidence="2" type="ORF">OG517_40055</name>
</gene>
<dbReference type="EMBL" id="CP108090">
    <property type="protein sequence ID" value="WUQ17105.1"/>
    <property type="molecule type" value="Genomic_DNA"/>
</dbReference>
<dbReference type="Proteomes" id="UP001432039">
    <property type="component" value="Chromosome"/>
</dbReference>
<evidence type="ECO:0000256" key="1">
    <source>
        <dbReference type="SAM" id="MobiDB-lite"/>
    </source>
</evidence>
<reference evidence="2" key="1">
    <citation type="submission" date="2022-10" db="EMBL/GenBank/DDBJ databases">
        <title>The complete genomes of actinobacterial strains from the NBC collection.</title>
        <authorList>
            <person name="Joergensen T.S."/>
            <person name="Alvarez Arevalo M."/>
            <person name="Sterndorff E.B."/>
            <person name="Faurdal D."/>
            <person name="Vuksanovic O."/>
            <person name="Mourched A.-S."/>
            <person name="Charusanti P."/>
            <person name="Shaw S."/>
            <person name="Blin K."/>
            <person name="Weber T."/>
        </authorList>
    </citation>
    <scope>NUCLEOTIDE SEQUENCE</scope>
    <source>
        <strain evidence="2">NBC_00248</strain>
    </source>
</reference>